<comment type="caution">
    <text evidence="2">The sequence shown here is derived from an EMBL/GenBank/DDBJ whole genome shotgun (WGS) entry which is preliminary data.</text>
</comment>
<feature type="transmembrane region" description="Helical" evidence="1">
    <location>
        <begin position="61"/>
        <end position="85"/>
    </location>
</feature>
<dbReference type="SUPFAM" id="SSF82866">
    <property type="entry name" value="Multidrug efflux transporter AcrB transmembrane domain"/>
    <property type="match status" value="1"/>
</dbReference>
<name>A0ABY2D7D6_9GAMM</name>
<feature type="non-terminal residue" evidence="2">
    <location>
        <position position="104"/>
    </location>
</feature>
<reference evidence="2 3" key="1">
    <citation type="submission" date="2019-03" db="EMBL/GenBank/DDBJ databases">
        <title>Halomonas marinisediminis sp. nov., a moderately halophilic bacterium isolated from the Bohai Gulf.</title>
        <authorList>
            <person name="Ji X."/>
        </authorList>
    </citation>
    <scope>NUCLEOTIDE SEQUENCE [LARGE SCALE GENOMIC DNA]</scope>
    <source>
        <strain evidence="2 3">204</strain>
    </source>
</reference>
<sequence>LIGKTTFTVAENLILGSLIVIFVVVLLLGNWRSGLVVASVIPLSLLFAISLMYLFGIDANLMSLGAIDFGIIIDGAVIIVEFIAFQITSRRSEILSLSNKERQT</sequence>
<feature type="transmembrane region" description="Helical" evidence="1">
    <location>
        <begin position="35"/>
        <end position="55"/>
    </location>
</feature>
<feature type="transmembrane region" description="Helical" evidence="1">
    <location>
        <begin position="6"/>
        <end position="28"/>
    </location>
</feature>
<dbReference type="Gene3D" id="1.20.1640.10">
    <property type="entry name" value="Multidrug efflux transporter AcrB transmembrane domain"/>
    <property type="match status" value="1"/>
</dbReference>
<gene>
    <name evidence="2" type="ORF">E0702_16410</name>
</gene>
<keyword evidence="1" id="KW-0472">Membrane</keyword>
<dbReference type="Proteomes" id="UP000294823">
    <property type="component" value="Unassembled WGS sequence"/>
</dbReference>
<keyword evidence="3" id="KW-1185">Reference proteome</keyword>
<protein>
    <submittedName>
        <fullName evidence="2">Uncharacterized protein</fullName>
    </submittedName>
</protein>
<keyword evidence="1" id="KW-0812">Transmembrane</keyword>
<evidence type="ECO:0000313" key="3">
    <source>
        <dbReference type="Proteomes" id="UP000294823"/>
    </source>
</evidence>
<proteinExistence type="predicted"/>
<accession>A0ABY2D7D6</accession>
<organism evidence="2 3">
    <name type="scientific">Halomonas marinisediminis</name>
    <dbReference type="NCBI Taxonomy" id="2546095"/>
    <lineage>
        <taxon>Bacteria</taxon>
        <taxon>Pseudomonadati</taxon>
        <taxon>Pseudomonadota</taxon>
        <taxon>Gammaproteobacteria</taxon>
        <taxon>Oceanospirillales</taxon>
        <taxon>Halomonadaceae</taxon>
        <taxon>Halomonas</taxon>
    </lineage>
</organism>
<dbReference type="PANTHER" id="PTHR32063:SF24">
    <property type="entry name" value="CATION EFFLUX SYSTEM (ACRB_ACRD_ACRF FAMILY)"/>
    <property type="match status" value="1"/>
</dbReference>
<evidence type="ECO:0000313" key="2">
    <source>
        <dbReference type="EMBL" id="TDA90218.1"/>
    </source>
</evidence>
<dbReference type="Pfam" id="PF00873">
    <property type="entry name" value="ACR_tran"/>
    <property type="match status" value="1"/>
</dbReference>
<keyword evidence="1" id="KW-1133">Transmembrane helix</keyword>
<dbReference type="InterPro" id="IPR001036">
    <property type="entry name" value="Acrflvin-R"/>
</dbReference>
<dbReference type="EMBL" id="SLTR01000207">
    <property type="protein sequence ID" value="TDA90218.1"/>
    <property type="molecule type" value="Genomic_DNA"/>
</dbReference>
<dbReference type="PANTHER" id="PTHR32063">
    <property type="match status" value="1"/>
</dbReference>
<evidence type="ECO:0000256" key="1">
    <source>
        <dbReference type="SAM" id="Phobius"/>
    </source>
</evidence>
<feature type="non-terminal residue" evidence="2">
    <location>
        <position position="1"/>
    </location>
</feature>